<comment type="caution">
    <text evidence="1">The sequence shown here is derived from an EMBL/GenBank/DDBJ whole genome shotgun (WGS) entry which is preliminary data.</text>
</comment>
<dbReference type="AlphaFoldDB" id="A0A645D1J5"/>
<evidence type="ECO:0000313" key="1">
    <source>
        <dbReference type="EMBL" id="MPM83114.1"/>
    </source>
</evidence>
<gene>
    <name evidence="1" type="ORF">SDC9_130177</name>
</gene>
<sequence>MKENTNTEFSEGTFIEYLPSISVVVPVAVPLTRTFTPIRGSLVPSSNTVPCTIFACCISLGAFISTAFASGAVVAGDILSACTANDSIDNNAMQLLLFLKILIIL</sequence>
<name>A0A645D1J5_9ZZZZ</name>
<reference evidence="1" key="1">
    <citation type="submission" date="2019-08" db="EMBL/GenBank/DDBJ databases">
        <authorList>
            <person name="Kucharzyk K."/>
            <person name="Murdoch R.W."/>
            <person name="Higgins S."/>
            <person name="Loffler F."/>
        </authorList>
    </citation>
    <scope>NUCLEOTIDE SEQUENCE</scope>
</reference>
<protein>
    <submittedName>
        <fullName evidence="1">Uncharacterized protein</fullName>
    </submittedName>
</protein>
<dbReference type="EMBL" id="VSSQ01031997">
    <property type="protein sequence ID" value="MPM83114.1"/>
    <property type="molecule type" value="Genomic_DNA"/>
</dbReference>
<proteinExistence type="predicted"/>
<organism evidence="1">
    <name type="scientific">bioreactor metagenome</name>
    <dbReference type="NCBI Taxonomy" id="1076179"/>
    <lineage>
        <taxon>unclassified sequences</taxon>
        <taxon>metagenomes</taxon>
        <taxon>ecological metagenomes</taxon>
    </lineage>
</organism>
<accession>A0A645D1J5</accession>